<dbReference type="PANTHER" id="PTHR12049:SF7">
    <property type="entry name" value="PROTEIN ARGININE METHYLTRANSFERASE NDUFAF7, MITOCHONDRIAL"/>
    <property type="match status" value="1"/>
</dbReference>
<accession>A0A286U9C1</accession>
<protein>
    <recommendedName>
        <fullName evidence="7">Protein arginine methyltransferase NDUFAF7</fullName>
        <ecNumber evidence="7">2.1.1.320</ecNumber>
    </recommendedName>
</protein>
<evidence type="ECO:0000256" key="6">
    <source>
        <dbReference type="ARBA" id="ARBA00048612"/>
    </source>
</evidence>
<dbReference type="InterPro" id="IPR029063">
    <property type="entry name" value="SAM-dependent_MTases_sf"/>
</dbReference>
<keyword evidence="4 7" id="KW-0808">Transferase</keyword>
<comment type="subcellular location">
    <subcellularLocation>
        <location evidence="1 7">Mitochondrion</location>
    </subcellularLocation>
</comment>
<dbReference type="PANTHER" id="PTHR12049">
    <property type="entry name" value="PROTEIN ARGININE METHYLTRANSFERASE NDUFAF7, MITOCHONDRIAL"/>
    <property type="match status" value="1"/>
</dbReference>
<comment type="catalytic activity">
    <reaction evidence="6 7">
        <text>L-arginyl-[protein] + 2 S-adenosyl-L-methionine = N(omega),N(omega)'-dimethyl-L-arginyl-[protein] + 2 S-adenosyl-L-homocysteine + 2 H(+)</text>
        <dbReference type="Rhea" id="RHEA:48108"/>
        <dbReference type="Rhea" id="RHEA-COMP:10532"/>
        <dbReference type="Rhea" id="RHEA-COMP:11992"/>
        <dbReference type="ChEBI" id="CHEBI:15378"/>
        <dbReference type="ChEBI" id="CHEBI:29965"/>
        <dbReference type="ChEBI" id="CHEBI:57856"/>
        <dbReference type="ChEBI" id="CHEBI:59789"/>
        <dbReference type="ChEBI" id="CHEBI:88221"/>
        <dbReference type="EC" id="2.1.1.320"/>
    </reaction>
</comment>
<keyword evidence="9" id="KW-1185">Reference proteome</keyword>
<dbReference type="Gene3D" id="3.40.50.12710">
    <property type="match status" value="1"/>
</dbReference>
<name>A0A286U9C1_9AGAM</name>
<keyword evidence="3 7" id="KW-0489">Methyltransferase</keyword>
<comment type="caution">
    <text evidence="8">The sequence shown here is derived from an EMBL/GenBank/DDBJ whole genome shotgun (WGS) entry which is preliminary data.</text>
</comment>
<evidence type="ECO:0000256" key="4">
    <source>
        <dbReference type="ARBA" id="ARBA00022679"/>
    </source>
</evidence>
<dbReference type="EMBL" id="NBII01000008">
    <property type="protein sequence ID" value="PAV16168.1"/>
    <property type="molecule type" value="Genomic_DNA"/>
</dbReference>
<dbReference type="GO" id="GO:0032981">
    <property type="term" value="P:mitochondrial respiratory chain complex I assembly"/>
    <property type="evidence" value="ECO:0007669"/>
    <property type="project" value="TreeGrafter"/>
</dbReference>
<dbReference type="Pfam" id="PF02636">
    <property type="entry name" value="Methyltransf_28"/>
    <property type="match status" value="1"/>
</dbReference>
<comment type="similarity">
    <text evidence="2 7">Belongs to the NDUFAF7 family.</text>
</comment>
<dbReference type="InParanoid" id="A0A286U9C1"/>
<dbReference type="GO" id="GO:0035243">
    <property type="term" value="F:protein-arginine omega-N symmetric methyltransferase activity"/>
    <property type="evidence" value="ECO:0007669"/>
    <property type="project" value="UniProtKB-EC"/>
</dbReference>
<dbReference type="STRING" id="2282107.A0A286U9C1"/>
<dbReference type="GO" id="GO:0005739">
    <property type="term" value="C:mitochondrion"/>
    <property type="evidence" value="ECO:0007669"/>
    <property type="project" value="UniProtKB-SubCell"/>
</dbReference>
<dbReference type="Proteomes" id="UP000217199">
    <property type="component" value="Unassembled WGS sequence"/>
</dbReference>
<reference evidence="8 9" key="1">
    <citation type="journal article" date="2017" name="Mol. Ecol.">
        <title>Comparative and population genomic landscape of Phellinus noxius: A hypervariable fungus causing root rot in trees.</title>
        <authorList>
            <person name="Chung C.L."/>
            <person name="Lee T.J."/>
            <person name="Akiba M."/>
            <person name="Lee H.H."/>
            <person name="Kuo T.H."/>
            <person name="Liu D."/>
            <person name="Ke H.M."/>
            <person name="Yokoi T."/>
            <person name="Roa M.B."/>
            <person name="Lu M.J."/>
            <person name="Chang Y.Y."/>
            <person name="Ann P.J."/>
            <person name="Tsai J.N."/>
            <person name="Chen C.Y."/>
            <person name="Tzean S.S."/>
            <person name="Ota Y."/>
            <person name="Hattori T."/>
            <person name="Sahashi N."/>
            <person name="Liou R.F."/>
            <person name="Kikuchi T."/>
            <person name="Tsai I.J."/>
        </authorList>
    </citation>
    <scope>NUCLEOTIDE SEQUENCE [LARGE SCALE GENOMIC DNA]</scope>
    <source>
        <strain evidence="8 9">FFPRI411160</strain>
    </source>
</reference>
<evidence type="ECO:0000313" key="9">
    <source>
        <dbReference type="Proteomes" id="UP000217199"/>
    </source>
</evidence>
<organism evidence="8 9">
    <name type="scientific">Pyrrhoderma noxium</name>
    <dbReference type="NCBI Taxonomy" id="2282107"/>
    <lineage>
        <taxon>Eukaryota</taxon>
        <taxon>Fungi</taxon>
        <taxon>Dikarya</taxon>
        <taxon>Basidiomycota</taxon>
        <taxon>Agaricomycotina</taxon>
        <taxon>Agaricomycetes</taxon>
        <taxon>Hymenochaetales</taxon>
        <taxon>Hymenochaetaceae</taxon>
        <taxon>Pyrrhoderma</taxon>
    </lineage>
</organism>
<proteinExistence type="inferred from homology"/>
<gene>
    <name evidence="8" type="ORF">PNOK_0778800</name>
</gene>
<evidence type="ECO:0000256" key="2">
    <source>
        <dbReference type="ARBA" id="ARBA00005891"/>
    </source>
</evidence>
<dbReference type="OrthoDB" id="438553at2759"/>
<dbReference type="EC" id="2.1.1.320" evidence="7"/>
<dbReference type="SUPFAM" id="SSF53335">
    <property type="entry name" value="S-adenosyl-L-methionine-dependent methyltransferases"/>
    <property type="match status" value="1"/>
</dbReference>
<evidence type="ECO:0000256" key="7">
    <source>
        <dbReference type="RuleBase" id="RU364114"/>
    </source>
</evidence>
<evidence type="ECO:0000256" key="3">
    <source>
        <dbReference type="ARBA" id="ARBA00022603"/>
    </source>
</evidence>
<dbReference type="InterPro" id="IPR038375">
    <property type="entry name" value="NDUFAF7_sf"/>
</dbReference>
<sequence length="465" mass="51301">MNRWTRTAVISTYNYTCRRYLSTHQNQITRVEKIVRDSIESTGPIPLANYISLALSHPTHGYYTNPSNPVFGPKGDFVTSPEISQLFGELIAIWHISRWQASGCPKRIRVLELGPGRGTLMADCVRVWNQFPQVREALERGEVRFVEVSEGLKKMQMDTLTSQFGPLNLGTEEKQTGLSTRWHWHSSIEDAQEASSESLDGDTFTIAIAHELFDALPIHALERRDTGWHELLVTTEHDPTATTVIKASTLDKTLPLLRLAVSPSPTAHSRLLGALSPRFNSLPIGTRIEVSPASFKLAKQLADYINDPRGSGGSGLVVDYGKDSWSGGSLRAFKKHKLIENIFETPGECDLTANVDFALLKEAINDTATTHGPITQRDFLVNMGIFTRASRIQPSPSAGSSQKMGVVKGAEINQTVMQAVMRLIDPTGMGTQYQFMGITGIGLREKQADGDVVWPFVNGTQADPK</sequence>
<evidence type="ECO:0000313" key="8">
    <source>
        <dbReference type="EMBL" id="PAV16168.1"/>
    </source>
</evidence>
<dbReference type="AlphaFoldDB" id="A0A286U9C1"/>
<keyword evidence="5 7" id="KW-0496">Mitochondrion</keyword>
<dbReference type="InterPro" id="IPR003788">
    <property type="entry name" value="NDUFAF7"/>
</dbReference>
<comment type="function">
    <text evidence="7">Arginine methyltransferase involved in the assembly or stability of mitochondrial NADH:ubiquinone oxidoreductase complex (complex I).</text>
</comment>
<evidence type="ECO:0000256" key="1">
    <source>
        <dbReference type="ARBA" id="ARBA00004173"/>
    </source>
</evidence>
<evidence type="ECO:0000256" key="5">
    <source>
        <dbReference type="ARBA" id="ARBA00023128"/>
    </source>
</evidence>
<dbReference type="GO" id="GO:0032259">
    <property type="term" value="P:methylation"/>
    <property type="evidence" value="ECO:0007669"/>
    <property type="project" value="UniProtKB-KW"/>
</dbReference>